<keyword evidence="3" id="KW-0413">Isomerase</keyword>
<dbReference type="Pfam" id="PF13181">
    <property type="entry name" value="TPR_8"/>
    <property type="match status" value="1"/>
</dbReference>
<evidence type="ECO:0000256" key="6">
    <source>
        <dbReference type="SAM" id="Phobius"/>
    </source>
</evidence>
<comment type="caution">
    <text evidence="8">The sequence shown here is derived from an EMBL/GenBank/DDBJ whole genome shotgun (WGS) entry which is preliminary data.</text>
</comment>
<dbReference type="PROSITE" id="PS50293">
    <property type="entry name" value="TPR_REGION"/>
    <property type="match status" value="1"/>
</dbReference>
<dbReference type="PROSITE" id="PS50059">
    <property type="entry name" value="FKBP_PPIASE"/>
    <property type="match status" value="1"/>
</dbReference>
<feature type="compositionally biased region" description="Polar residues" evidence="5">
    <location>
        <begin position="50"/>
        <end position="78"/>
    </location>
</feature>
<keyword evidence="6" id="KW-0472">Membrane</keyword>
<sequence>MEEHPTPAPEYCADLNQNSATLHGGKVEIVGPNENGALSNGVHAEDSENRLSLSELDQQKQIPDSSADMTTSTSQDTGFGSACVSEVSSPVETIEGIGGRVENLPAETEGEINDGDVLGDATDNDENTLNSEASFENIVETAHTKDVNNDVEVCGEEIDKIEEPVGLEVENTNVIIEHSNNEEEDIAEKASDEAENNRDKPVSNIVNEDAVKDVADHNEETEHKLVDSLNVGSTDCKESENENVDITASDEVIDRIIDDATNTHLEAEEYKEIVVNNVEQSEVNYKNTDGVVEVVSENGKYQTSEIEKKDDNSTLKEPEAEKASSSDTENENIEKVTADITSSIESKTEEYEVKSEETAVEQEQQHTVADVSGEVEQAAGGEDQTVNDVLSEAVDNKADDANAVNDEDTGVMDILGNGLLKKKVLVPGKGEHTRPNNGDIVTVRVDGLLPDGTHVDTGEITFALNDGDVILAFDLAVALMEEGEKCELFTSERYAYGSLGRDPDIPKDTSITYTLELVKVESPPAITEMNYDQRLKLGEAKRERGNYLFGRTDYSGAINSYTRAVKLLDNPELNEGIDESCRSVLTESWVKCYNNLAACQLKIDAVDSAIKSCEKVLSVQKDNVKALFRLGKAYGIKGEVDVAISYLRRAIKLEPESKIMQQEMLNLTRRKSKETATEKELYQRMFGVRPGDKSLADENRKANSNKLVKWTLVAGGLAAVLISVGLTWYRAS</sequence>
<name>A0A8S3YJB8_9EUPU</name>
<dbReference type="EC" id="5.2.1.8" evidence="3"/>
<dbReference type="Proteomes" id="UP000678393">
    <property type="component" value="Unassembled WGS sequence"/>
</dbReference>
<feature type="region of interest" description="Disordered" evidence="5">
    <location>
        <begin position="296"/>
        <end position="369"/>
    </location>
</feature>
<evidence type="ECO:0000259" key="7">
    <source>
        <dbReference type="PROSITE" id="PS50059"/>
    </source>
</evidence>
<keyword evidence="9" id="KW-1185">Reference proteome</keyword>
<organism evidence="8 9">
    <name type="scientific">Candidula unifasciata</name>
    <dbReference type="NCBI Taxonomy" id="100452"/>
    <lineage>
        <taxon>Eukaryota</taxon>
        <taxon>Metazoa</taxon>
        <taxon>Spiralia</taxon>
        <taxon>Lophotrochozoa</taxon>
        <taxon>Mollusca</taxon>
        <taxon>Gastropoda</taxon>
        <taxon>Heterobranchia</taxon>
        <taxon>Euthyneura</taxon>
        <taxon>Panpulmonata</taxon>
        <taxon>Eupulmonata</taxon>
        <taxon>Stylommatophora</taxon>
        <taxon>Helicina</taxon>
        <taxon>Helicoidea</taxon>
        <taxon>Geomitridae</taxon>
        <taxon>Candidula</taxon>
    </lineage>
</organism>
<evidence type="ECO:0000313" key="9">
    <source>
        <dbReference type="Proteomes" id="UP000678393"/>
    </source>
</evidence>
<feature type="transmembrane region" description="Helical" evidence="6">
    <location>
        <begin position="707"/>
        <end position="729"/>
    </location>
</feature>
<dbReference type="GO" id="GO:0003755">
    <property type="term" value="F:peptidyl-prolyl cis-trans isomerase activity"/>
    <property type="evidence" value="ECO:0007669"/>
    <property type="project" value="UniProtKB-KW"/>
</dbReference>
<dbReference type="GO" id="GO:0012505">
    <property type="term" value="C:endomembrane system"/>
    <property type="evidence" value="ECO:0007669"/>
    <property type="project" value="TreeGrafter"/>
</dbReference>
<dbReference type="InterPro" id="IPR050754">
    <property type="entry name" value="FKBP4/5/8-like"/>
</dbReference>
<comment type="catalytic activity">
    <reaction evidence="3">
        <text>[protein]-peptidylproline (omega=180) = [protein]-peptidylproline (omega=0)</text>
        <dbReference type="Rhea" id="RHEA:16237"/>
        <dbReference type="Rhea" id="RHEA-COMP:10747"/>
        <dbReference type="Rhea" id="RHEA-COMP:10748"/>
        <dbReference type="ChEBI" id="CHEBI:83833"/>
        <dbReference type="ChEBI" id="CHEBI:83834"/>
        <dbReference type="EC" id="5.2.1.8"/>
    </reaction>
</comment>
<protein>
    <recommendedName>
        <fullName evidence="3">peptidylprolyl isomerase</fullName>
        <ecNumber evidence="3">5.2.1.8</ecNumber>
    </recommendedName>
</protein>
<feature type="compositionally biased region" description="Basic and acidic residues" evidence="5">
    <location>
        <begin position="346"/>
        <end position="357"/>
    </location>
</feature>
<evidence type="ECO:0000313" key="8">
    <source>
        <dbReference type="EMBL" id="CAG5117303.1"/>
    </source>
</evidence>
<dbReference type="SMART" id="SM00028">
    <property type="entry name" value="TPR"/>
    <property type="match status" value="3"/>
</dbReference>
<dbReference type="PANTHER" id="PTHR46512">
    <property type="entry name" value="PEPTIDYLPROLYL ISOMERASE"/>
    <property type="match status" value="1"/>
</dbReference>
<dbReference type="AlphaFoldDB" id="A0A8S3YJB8"/>
<dbReference type="Gene3D" id="3.10.50.40">
    <property type="match status" value="1"/>
</dbReference>
<keyword evidence="1" id="KW-0677">Repeat</keyword>
<feature type="compositionally biased region" description="Basic and acidic residues" evidence="5">
    <location>
        <begin position="305"/>
        <end position="324"/>
    </location>
</feature>
<dbReference type="PANTHER" id="PTHR46512:SF1">
    <property type="entry name" value="PEPTIDYLPROLYL ISOMERASE"/>
    <property type="match status" value="1"/>
</dbReference>
<dbReference type="EMBL" id="CAJHNH020000383">
    <property type="protein sequence ID" value="CAG5117303.1"/>
    <property type="molecule type" value="Genomic_DNA"/>
</dbReference>
<evidence type="ECO:0000256" key="5">
    <source>
        <dbReference type="SAM" id="MobiDB-lite"/>
    </source>
</evidence>
<proteinExistence type="predicted"/>
<dbReference type="OrthoDB" id="532682at2759"/>
<gene>
    <name evidence="8" type="ORF">CUNI_LOCUS2861</name>
</gene>
<dbReference type="Pfam" id="PF00254">
    <property type="entry name" value="FKBP_C"/>
    <property type="match status" value="1"/>
</dbReference>
<dbReference type="SUPFAM" id="SSF48452">
    <property type="entry name" value="TPR-like"/>
    <property type="match status" value="1"/>
</dbReference>
<dbReference type="InterPro" id="IPR019734">
    <property type="entry name" value="TPR_rpt"/>
</dbReference>
<accession>A0A8S3YJB8</accession>
<dbReference type="InterPro" id="IPR011990">
    <property type="entry name" value="TPR-like_helical_dom_sf"/>
</dbReference>
<feature type="region of interest" description="Disordered" evidence="5">
    <location>
        <begin position="176"/>
        <end position="207"/>
    </location>
</feature>
<evidence type="ECO:0000256" key="3">
    <source>
        <dbReference type="PROSITE-ProRule" id="PRU00277"/>
    </source>
</evidence>
<evidence type="ECO:0000256" key="2">
    <source>
        <dbReference type="ARBA" id="ARBA00022803"/>
    </source>
</evidence>
<feature type="region of interest" description="Disordered" evidence="5">
    <location>
        <begin position="30"/>
        <end position="82"/>
    </location>
</feature>
<dbReference type="SUPFAM" id="SSF54534">
    <property type="entry name" value="FKBP-like"/>
    <property type="match status" value="1"/>
</dbReference>
<dbReference type="GO" id="GO:0005829">
    <property type="term" value="C:cytosol"/>
    <property type="evidence" value="ECO:0007669"/>
    <property type="project" value="TreeGrafter"/>
</dbReference>
<keyword evidence="3" id="KW-0697">Rotamase</keyword>
<dbReference type="GO" id="GO:0044183">
    <property type="term" value="F:protein folding chaperone"/>
    <property type="evidence" value="ECO:0007669"/>
    <property type="project" value="TreeGrafter"/>
</dbReference>
<dbReference type="InterPro" id="IPR046357">
    <property type="entry name" value="PPIase_dom_sf"/>
</dbReference>
<evidence type="ECO:0000256" key="4">
    <source>
        <dbReference type="PROSITE-ProRule" id="PRU00339"/>
    </source>
</evidence>
<dbReference type="GO" id="GO:0005740">
    <property type="term" value="C:mitochondrial envelope"/>
    <property type="evidence" value="ECO:0007669"/>
    <property type="project" value="TreeGrafter"/>
</dbReference>
<feature type="domain" description="PPIase FKBP-type" evidence="7">
    <location>
        <begin position="438"/>
        <end position="521"/>
    </location>
</feature>
<dbReference type="GO" id="GO:0043066">
    <property type="term" value="P:negative regulation of apoptotic process"/>
    <property type="evidence" value="ECO:0007669"/>
    <property type="project" value="TreeGrafter"/>
</dbReference>
<feature type="repeat" description="TPR" evidence="4">
    <location>
        <begin position="624"/>
        <end position="657"/>
    </location>
</feature>
<feature type="compositionally biased region" description="Basic and acidic residues" evidence="5">
    <location>
        <begin position="187"/>
        <end position="201"/>
    </location>
</feature>
<evidence type="ECO:0000256" key="1">
    <source>
        <dbReference type="ARBA" id="ARBA00022737"/>
    </source>
</evidence>
<keyword evidence="6" id="KW-1133">Transmembrane helix</keyword>
<dbReference type="Gene3D" id="1.25.40.10">
    <property type="entry name" value="Tetratricopeptide repeat domain"/>
    <property type="match status" value="1"/>
</dbReference>
<dbReference type="GO" id="GO:0016020">
    <property type="term" value="C:membrane"/>
    <property type="evidence" value="ECO:0007669"/>
    <property type="project" value="TreeGrafter"/>
</dbReference>
<keyword evidence="6" id="KW-0812">Transmembrane</keyword>
<feature type="region of interest" description="Disordered" evidence="5">
    <location>
        <begin position="97"/>
        <end position="128"/>
    </location>
</feature>
<reference evidence="8" key="1">
    <citation type="submission" date="2021-04" db="EMBL/GenBank/DDBJ databases">
        <authorList>
            <consortium name="Molecular Ecology Group"/>
        </authorList>
    </citation>
    <scope>NUCLEOTIDE SEQUENCE</scope>
</reference>
<dbReference type="InterPro" id="IPR001179">
    <property type="entry name" value="PPIase_FKBP_dom"/>
</dbReference>
<keyword evidence="2 4" id="KW-0802">TPR repeat</keyword>
<dbReference type="PROSITE" id="PS50005">
    <property type="entry name" value="TPR"/>
    <property type="match status" value="1"/>
</dbReference>